<dbReference type="RefSeq" id="WP_206656873.1">
    <property type="nucleotide sequence ID" value="NZ_CP071182.1"/>
</dbReference>
<dbReference type="InterPro" id="IPR046348">
    <property type="entry name" value="SIS_dom_sf"/>
</dbReference>
<keyword evidence="3" id="KW-1185">Reference proteome</keyword>
<organism evidence="2 3">
    <name type="scientific">Alicyclobacillus mengziensis</name>
    <dbReference type="NCBI Taxonomy" id="2931921"/>
    <lineage>
        <taxon>Bacteria</taxon>
        <taxon>Bacillati</taxon>
        <taxon>Bacillota</taxon>
        <taxon>Bacilli</taxon>
        <taxon>Bacillales</taxon>
        <taxon>Alicyclobacillaceae</taxon>
        <taxon>Alicyclobacillus</taxon>
    </lineage>
</organism>
<reference evidence="2 3" key="1">
    <citation type="submission" date="2021-02" db="EMBL/GenBank/DDBJ databases">
        <title>Alicyclobacillus curvatus sp. nov. and Alicyclobacillus mengziensis sp. nov., two acidophilic bacteria isolated from acid mine drainage.</title>
        <authorList>
            <person name="Huang Y."/>
        </authorList>
    </citation>
    <scope>NUCLEOTIDE SEQUENCE [LARGE SCALE GENOMIC DNA]</scope>
    <source>
        <strain evidence="2 3">S30H14</strain>
    </source>
</reference>
<evidence type="ECO:0000313" key="3">
    <source>
        <dbReference type="Proteomes" id="UP000663505"/>
    </source>
</evidence>
<dbReference type="Gene3D" id="3.40.50.10490">
    <property type="entry name" value="Glucose-6-phosphate isomerase like protein, domain 1"/>
    <property type="match status" value="1"/>
</dbReference>
<name>A0A9X7VYR8_9BACL</name>
<dbReference type="InterPro" id="IPR035461">
    <property type="entry name" value="GmhA/DiaA"/>
</dbReference>
<dbReference type="PANTHER" id="PTHR30390">
    <property type="entry name" value="SEDOHEPTULOSE 7-PHOSPHATE ISOMERASE / DNAA INITIATOR-ASSOCIATING FACTOR FOR REPLICATION INITIATION"/>
    <property type="match status" value="1"/>
</dbReference>
<protein>
    <submittedName>
        <fullName evidence="2">SIS domain-containing protein</fullName>
    </submittedName>
</protein>
<dbReference type="GO" id="GO:1901135">
    <property type="term" value="P:carbohydrate derivative metabolic process"/>
    <property type="evidence" value="ECO:0007669"/>
    <property type="project" value="InterPro"/>
</dbReference>
<dbReference type="SUPFAM" id="SSF53697">
    <property type="entry name" value="SIS domain"/>
    <property type="match status" value="1"/>
</dbReference>
<dbReference type="InterPro" id="IPR050099">
    <property type="entry name" value="SIS_GmhA/DiaA_subfam"/>
</dbReference>
<evidence type="ECO:0000313" key="2">
    <source>
        <dbReference type="EMBL" id="QSO47529.1"/>
    </source>
</evidence>
<dbReference type="PROSITE" id="PS51464">
    <property type="entry name" value="SIS"/>
    <property type="match status" value="1"/>
</dbReference>
<dbReference type="CDD" id="cd05006">
    <property type="entry name" value="SIS_GmhA"/>
    <property type="match status" value="1"/>
</dbReference>
<dbReference type="EMBL" id="CP071182">
    <property type="protein sequence ID" value="QSO47529.1"/>
    <property type="molecule type" value="Genomic_DNA"/>
</dbReference>
<dbReference type="AlphaFoldDB" id="A0A9X7VYR8"/>
<dbReference type="InterPro" id="IPR001347">
    <property type="entry name" value="SIS_dom"/>
</dbReference>
<accession>A0A9X7VYR8</accession>
<dbReference type="Proteomes" id="UP000663505">
    <property type="component" value="Chromosome"/>
</dbReference>
<dbReference type="PANTHER" id="PTHR30390:SF8">
    <property type="entry name" value="SUGAR ISOMERASE (SIS)"/>
    <property type="match status" value="1"/>
</dbReference>
<dbReference type="GO" id="GO:0097367">
    <property type="term" value="F:carbohydrate derivative binding"/>
    <property type="evidence" value="ECO:0007669"/>
    <property type="project" value="InterPro"/>
</dbReference>
<dbReference type="Pfam" id="PF13580">
    <property type="entry name" value="SIS_2"/>
    <property type="match status" value="1"/>
</dbReference>
<sequence>MKQYQSAIEEYLKRETEILSKLDVNAINDAMNAIELAYERRARIYIFGNGGSASTASHFTNDFNKGVSQVSKRKFEFVCLNDNIATLMAIANDLSYSQVFDEQLRGRLNLGDLVIGISGSGNSANVVRAIEYSKEFGVTTIGITGYDGGKVAALCDISLHVPIHDMQITEDVHLIFNHLMMSIFYNTLGEKR</sequence>
<proteinExistence type="predicted"/>
<gene>
    <name evidence="2" type="ORF">JZ786_00195</name>
</gene>
<evidence type="ECO:0000259" key="1">
    <source>
        <dbReference type="PROSITE" id="PS51464"/>
    </source>
</evidence>
<feature type="domain" description="SIS" evidence="1">
    <location>
        <begin position="34"/>
        <end position="190"/>
    </location>
</feature>
<dbReference type="KEGG" id="afx:JZ786_00195"/>